<evidence type="ECO:0000313" key="3">
    <source>
        <dbReference type="Proteomes" id="UP000245119"/>
    </source>
</evidence>
<dbReference type="Proteomes" id="UP000245119">
    <property type="component" value="Linkage Group LG11"/>
</dbReference>
<evidence type="ECO:0000313" key="2">
    <source>
        <dbReference type="EMBL" id="PVD21708.1"/>
    </source>
</evidence>
<dbReference type="SUPFAM" id="SSF53383">
    <property type="entry name" value="PLP-dependent transferases"/>
    <property type="match status" value="1"/>
</dbReference>
<name>A0A2T7NKL3_POMCA</name>
<dbReference type="InterPro" id="IPR015424">
    <property type="entry name" value="PyrdxlP-dep_Trfase"/>
</dbReference>
<dbReference type="OrthoDB" id="7042322at2759"/>
<organism evidence="2 3">
    <name type="scientific">Pomacea canaliculata</name>
    <name type="common">Golden apple snail</name>
    <dbReference type="NCBI Taxonomy" id="400727"/>
    <lineage>
        <taxon>Eukaryota</taxon>
        <taxon>Metazoa</taxon>
        <taxon>Spiralia</taxon>
        <taxon>Lophotrochozoa</taxon>
        <taxon>Mollusca</taxon>
        <taxon>Gastropoda</taxon>
        <taxon>Caenogastropoda</taxon>
        <taxon>Architaenioglossa</taxon>
        <taxon>Ampullarioidea</taxon>
        <taxon>Ampullariidae</taxon>
        <taxon>Pomacea</taxon>
    </lineage>
</organism>
<proteinExistence type="predicted"/>
<dbReference type="PANTHER" id="PTHR42858:SF1">
    <property type="entry name" value="LD15494P"/>
    <property type="match status" value="1"/>
</dbReference>
<dbReference type="Pfam" id="PF00155">
    <property type="entry name" value="Aminotran_1_2"/>
    <property type="match status" value="1"/>
</dbReference>
<dbReference type="Gene3D" id="3.40.640.10">
    <property type="entry name" value="Type I PLP-dependent aspartate aminotransferase-like (Major domain)"/>
    <property type="match status" value="1"/>
</dbReference>
<sequence>MNTSQLATVKAYMADGDILSLIKGSPGLETLKDCKDILLKATNAVLDENADVTGTFTYGPEIGDAEFRDELAMFLTQEYGDEVKSSHLMVTAGASQALHMITTVMFSKDSIVFVEEPTYFAASMMLSVDLQMKVIPVPCDADGINVEELDHLLTKYRPAHQRPTESKRPFWAFVYTVPVYNNPTGRCYSPSRCRSLVEVARKHEILLVAEDVYNLIHFG</sequence>
<evidence type="ECO:0000259" key="1">
    <source>
        <dbReference type="Pfam" id="PF00155"/>
    </source>
</evidence>
<keyword evidence="3" id="KW-1185">Reference proteome</keyword>
<comment type="caution">
    <text evidence="2">The sequence shown here is derived from an EMBL/GenBank/DDBJ whole genome shotgun (WGS) entry which is preliminary data.</text>
</comment>
<dbReference type="GO" id="GO:0047536">
    <property type="term" value="F:2-aminoadipate transaminase activity"/>
    <property type="evidence" value="ECO:0007669"/>
    <property type="project" value="TreeGrafter"/>
</dbReference>
<gene>
    <name evidence="2" type="ORF">C0Q70_17508</name>
</gene>
<dbReference type="InterPro" id="IPR015421">
    <property type="entry name" value="PyrdxlP-dep_Trfase_major"/>
</dbReference>
<dbReference type="AlphaFoldDB" id="A0A2T7NKL3"/>
<dbReference type="CDD" id="cd00609">
    <property type="entry name" value="AAT_like"/>
    <property type="match status" value="1"/>
</dbReference>
<protein>
    <recommendedName>
        <fullName evidence="1">Aminotransferase class I/classII large domain-containing protein</fullName>
    </recommendedName>
</protein>
<dbReference type="InterPro" id="IPR004839">
    <property type="entry name" value="Aminotransferase_I/II_large"/>
</dbReference>
<dbReference type="InterPro" id="IPR015422">
    <property type="entry name" value="PyrdxlP-dep_Trfase_small"/>
</dbReference>
<dbReference type="EMBL" id="PZQS01000011">
    <property type="protein sequence ID" value="PVD21708.1"/>
    <property type="molecule type" value="Genomic_DNA"/>
</dbReference>
<dbReference type="Gene3D" id="3.90.1150.10">
    <property type="entry name" value="Aspartate Aminotransferase, domain 1"/>
    <property type="match status" value="1"/>
</dbReference>
<feature type="domain" description="Aminotransferase class I/classII large" evidence="1">
    <location>
        <begin position="42"/>
        <end position="218"/>
    </location>
</feature>
<reference evidence="2 3" key="1">
    <citation type="submission" date="2018-04" db="EMBL/GenBank/DDBJ databases">
        <title>The genome of golden apple snail Pomacea canaliculata provides insight into stress tolerance and invasive adaptation.</title>
        <authorList>
            <person name="Liu C."/>
            <person name="Liu B."/>
            <person name="Ren Y."/>
            <person name="Zhang Y."/>
            <person name="Wang H."/>
            <person name="Li S."/>
            <person name="Jiang F."/>
            <person name="Yin L."/>
            <person name="Zhang G."/>
            <person name="Qian W."/>
            <person name="Fan W."/>
        </authorList>
    </citation>
    <scope>NUCLEOTIDE SEQUENCE [LARGE SCALE GENOMIC DNA]</scope>
    <source>
        <strain evidence="2">SZHN2017</strain>
        <tissue evidence="2">Muscle</tissue>
    </source>
</reference>
<dbReference type="GO" id="GO:0030170">
    <property type="term" value="F:pyridoxal phosphate binding"/>
    <property type="evidence" value="ECO:0007669"/>
    <property type="project" value="InterPro"/>
</dbReference>
<accession>A0A2T7NKL3</accession>
<dbReference type="STRING" id="400727.A0A2T7NKL3"/>
<dbReference type="PANTHER" id="PTHR42858">
    <property type="entry name" value="AMINOTRANSFERASE"/>
    <property type="match status" value="1"/>
</dbReference>